<dbReference type="GO" id="GO:0097070">
    <property type="term" value="P:ductus arteriosus closure"/>
    <property type="evidence" value="ECO:0007669"/>
    <property type="project" value="Ensembl"/>
</dbReference>
<feature type="transmembrane region" description="Helical" evidence="11">
    <location>
        <begin position="37"/>
        <end position="60"/>
    </location>
</feature>
<evidence type="ECO:0000256" key="11">
    <source>
        <dbReference type="SAM" id="Phobius"/>
    </source>
</evidence>
<feature type="transmembrane region" description="Helical" evidence="11">
    <location>
        <begin position="143"/>
        <end position="161"/>
    </location>
</feature>
<evidence type="ECO:0000313" key="13">
    <source>
        <dbReference type="Proteomes" id="UP000472273"/>
    </source>
</evidence>
<keyword evidence="10" id="KW-0675">Receptor</keyword>
<dbReference type="GO" id="GO:0071939">
    <property type="term" value="P:vitamin A import into cell"/>
    <property type="evidence" value="ECO:0007669"/>
    <property type="project" value="TreeGrafter"/>
</dbReference>
<evidence type="ECO:0000256" key="1">
    <source>
        <dbReference type="ARBA" id="ARBA00004651"/>
    </source>
</evidence>
<dbReference type="GO" id="GO:0048546">
    <property type="term" value="P:digestive tract morphogenesis"/>
    <property type="evidence" value="ECO:0007669"/>
    <property type="project" value="Ensembl"/>
</dbReference>
<dbReference type="GO" id="GO:0030325">
    <property type="term" value="P:adrenal gland development"/>
    <property type="evidence" value="ECO:0007669"/>
    <property type="project" value="Ensembl"/>
</dbReference>
<dbReference type="GO" id="GO:0016918">
    <property type="term" value="F:retinal binding"/>
    <property type="evidence" value="ECO:0007669"/>
    <property type="project" value="UniProtKB-KW"/>
</dbReference>
<dbReference type="Proteomes" id="UP000472273">
    <property type="component" value="Unplaced"/>
</dbReference>
<dbReference type="GO" id="GO:0061205">
    <property type="term" value="P:paramesonephric duct development"/>
    <property type="evidence" value="ECO:0007669"/>
    <property type="project" value="Ensembl"/>
</dbReference>
<evidence type="ECO:0000256" key="6">
    <source>
        <dbReference type="ARBA" id="ARBA00022893"/>
    </source>
</evidence>
<dbReference type="GO" id="GO:0030540">
    <property type="term" value="P:female genitalia development"/>
    <property type="evidence" value="ECO:0007669"/>
    <property type="project" value="Ensembl"/>
</dbReference>
<dbReference type="GO" id="GO:0043583">
    <property type="term" value="P:ear development"/>
    <property type="evidence" value="ECO:0007669"/>
    <property type="project" value="Ensembl"/>
</dbReference>
<dbReference type="GO" id="GO:0048745">
    <property type="term" value="P:smooth muscle tissue development"/>
    <property type="evidence" value="ECO:0007669"/>
    <property type="project" value="Ensembl"/>
</dbReference>
<dbReference type="Pfam" id="PF14752">
    <property type="entry name" value="RBP_receptor"/>
    <property type="match status" value="1"/>
</dbReference>
<feature type="transmembrane region" description="Helical" evidence="11">
    <location>
        <begin position="6"/>
        <end position="25"/>
    </location>
</feature>
<dbReference type="GO" id="GO:0038023">
    <property type="term" value="F:signaling receptor activity"/>
    <property type="evidence" value="ECO:0007669"/>
    <property type="project" value="InterPro"/>
</dbReference>
<keyword evidence="7 11" id="KW-1133">Transmembrane helix</keyword>
<dbReference type="GeneTree" id="ENSGT00940000153246"/>
<dbReference type="Ensembl" id="ENSPTXT00000009254.1">
    <property type="protein sequence ID" value="ENSPTXP00000008946.1"/>
    <property type="gene ID" value="ENSPTXG00000006439.1"/>
</dbReference>
<dbReference type="GO" id="GO:0042297">
    <property type="term" value="P:vocal learning"/>
    <property type="evidence" value="ECO:0007669"/>
    <property type="project" value="Ensembl"/>
</dbReference>
<feature type="transmembrane region" description="Helical" evidence="11">
    <location>
        <begin position="331"/>
        <end position="354"/>
    </location>
</feature>
<dbReference type="GO" id="GO:0048589">
    <property type="term" value="P:developmental growth"/>
    <property type="evidence" value="ECO:0007669"/>
    <property type="project" value="Ensembl"/>
</dbReference>
<proteinExistence type="predicted"/>
<evidence type="ECO:0000256" key="8">
    <source>
        <dbReference type="ARBA" id="ARBA00023072"/>
    </source>
</evidence>
<gene>
    <name evidence="12" type="primary">STRA6</name>
</gene>
<feature type="transmembrane region" description="Helical" evidence="11">
    <location>
        <begin position="479"/>
        <end position="503"/>
    </location>
</feature>
<protein>
    <recommendedName>
        <fullName evidence="2">Receptor for retinol uptake STRA6</fullName>
    </recommendedName>
</protein>
<dbReference type="GO" id="GO:0034632">
    <property type="term" value="F:retinol transmembrane transporter activity"/>
    <property type="evidence" value="ECO:0007669"/>
    <property type="project" value="Ensembl"/>
</dbReference>
<dbReference type="GO" id="GO:0060900">
    <property type="term" value="P:embryonic camera-type eye formation"/>
    <property type="evidence" value="ECO:0007669"/>
    <property type="project" value="Ensembl"/>
</dbReference>
<dbReference type="OMA" id="TKDPMAK"/>
<organism evidence="12 13">
    <name type="scientific">Pseudonaja textilis</name>
    <name type="common">Eastern brown snake</name>
    <dbReference type="NCBI Taxonomy" id="8673"/>
    <lineage>
        <taxon>Eukaryota</taxon>
        <taxon>Metazoa</taxon>
        <taxon>Chordata</taxon>
        <taxon>Craniata</taxon>
        <taxon>Vertebrata</taxon>
        <taxon>Euteleostomi</taxon>
        <taxon>Lepidosauria</taxon>
        <taxon>Squamata</taxon>
        <taxon>Bifurcata</taxon>
        <taxon>Unidentata</taxon>
        <taxon>Episquamata</taxon>
        <taxon>Toxicofera</taxon>
        <taxon>Serpentes</taxon>
        <taxon>Colubroidea</taxon>
        <taxon>Elapidae</taxon>
        <taxon>Hydrophiinae</taxon>
        <taxon>Pseudonaja</taxon>
    </lineage>
</organism>
<sequence>MLGGEHFVLGWGAPGGGVVLQLWSVLSSKLSSRVIPFVELIFVLFSSVDSSSLALCLSALPSPMNFLEDTQNKGLAIAVFGILFSSLCVLLLDNDPLPFISNSSVQNRGTPTDYLTYWKVLALFYYPAFYYPLLACATVRHRVGYLLGCLLSWCHCVLYIWQKVECPQSSKIYRYYSLLSYLPIILCLAVLSLWYPVKLVESFKRDARMATEKVTDLDIALSSSKGGNKQAIDDRESSNAFGAFAWDCISHGFVIAGFQIPLKLVLSLAMAVIAVYQVSLLLLASFIPNIQIIRAGMTKEMTALFVQFGLIPSEKPASIPGDKELATAKHYIWSLEVCFITSLVLSCLVTFCMLMKSLGNHRTNLQCLYRGAVENVFYRPCKLQPSQQSLVCWMQFTGFQISFACLALFIQHLVFFICIVCFTFLIVVPLQSGSNMFLFKIVMNLCCVHWRMRLYALLVAVSASFFCRRAFYIVTYMFFPINVLLGLMAGIWRLVISALYNIVHFCQLDGSLLSRGVEGFDPGHRTYCQYLKIEVSQSHPAMKAFCLLLLRWQSAQNIQTLQLRDAEEGIKLMKTTSSSPKAPKGQQNRVRWRLAYTLLNNPSLLPYRKGALVDATVNETKASLTKP</sequence>
<feature type="transmembrane region" description="Helical" evidence="11">
    <location>
        <begin position="403"/>
        <end position="428"/>
    </location>
</feature>
<reference evidence="12" key="1">
    <citation type="submission" date="2025-08" db="UniProtKB">
        <authorList>
            <consortium name="Ensembl"/>
        </authorList>
    </citation>
    <scope>IDENTIFICATION</scope>
</reference>
<keyword evidence="13" id="KW-1185">Reference proteome</keyword>
<evidence type="ECO:0000256" key="3">
    <source>
        <dbReference type="ARBA" id="ARBA00022448"/>
    </source>
</evidence>
<evidence type="ECO:0000256" key="10">
    <source>
        <dbReference type="ARBA" id="ARBA00023170"/>
    </source>
</evidence>
<dbReference type="GO" id="GO:0061156">
    <property type="term" value="P:pulmonary artery morphogenesis"/>
    <property type="evidence" value="ECO:0007669"/>
    <property type="project" value="Ensembl"/>
</dbReference>
<dbReference type="GO" id="GO:0060426">
    <property type="term" value="P:lung vasculature development"/>
    <property type="evidence" value="ECO:0007669"/>
    <property type="project" value="Ensembl"/>
</dbReference>
<dbReference type="PANTHER" id="PTHR21444">
    <property type="entry name" value="COILED-COIL DOMAIN-CONTAINING PROTEIN 180"/>
    <property type="match status" value="1"/>
</dbReference>
<name>A0A670YB43_PSETE</name>
<dbReference type="GO" id="GO:0050905">
    <property type="term" value="P:neuromuscular process"/>
    <property type="evidence" value="ECO:0007669"/>
    <property type="project" value="Ensembl"/>
</dbReference>
<evidence type="ECO:0000313" key="12">
    <source>
        <dbReference type="Ensembl" id="ENSPTXP00000008946.1"/>
    </source>
</evidence>
<evidence type="ECO:0000256" key="9">
    <source>
        <dbReference type="ARBA" id="ARBA00023136"/>
    </source>
</evidence>
<feature type="transmembrane region" description="Helical" evidence="11">
    <location>
        <begin position="265"/>
        <end position="287"/>
    </location>
</feature>
<keyword evidence="5 11" id="KW-0812">Transmembrane</keyword>
<evidence type="ECO:0000256" key="4">
    <source>
        <dbReference type="ARBA" id="ARBA00022475"/>
    </source>
</evidence>
<dbReference type="AlphaFoldDB" id="A0A670YB43"/>
<dbReference type="GO" id="GO:0043585">
    <property type="term" value="P:nose morphogenesis"/>
    <property type="evidence" value="ECO:0007669"/>
    <property type="project" value="Ensembl"/>
</dbReference>
<dbReference type="GO" id="GO:0032991">
    <property type="term" value="C:protein-containing complex"/>
    <property type="evidence" value="ECO:0007669"/>
    <property type="project" value="Ensembl"/>
</dbReference>
<dbReference type="PANTHER" id="PTHR21444:SF16">
    <property type="entry name" value="RECEPTOR FOR RETINOL UPTAKE STRA6"/>
    <property type="match status" value="1"/>
</dbReference>
<dbReference type="GO" id="GO:0061029">
    <property type="term" value="P:eyelid development in camera-type eye"/>
    <property type="evidence" value="ECO:0007669"/>
    <property type="project" value="Ensembl"/>
</dbReference>
<feature type="transmembrane region" description="Helical" evidence="11">
    <location>
        <begin position="173"/>
        <end position="195"/>
    </location>
</feature>
<dbReference type="GO" id="GO:0019841">
    <property type="term" value="F:retinol binding"/>
    <property type="evidence" value="ECO:0007669"/>
    <property type="project" value="UniProtKB-KW"/>
</dbReference>
<accession>A0A670YB43</accession>
<keyword evidence="3" id="KW-0813">Transport</keyword>
<dbReference type="GO" id="GO:0003184">
    <property type="term" value="P:pulmonary valve morphogenesis"/>
    <property type="evidence" value="ECO:0007669"/>
    <property type="project" value="Ensembl"/>
</dbReference>
<dbReference type="GO" id="GO:0003281">
    <property type="term" value="P:ventricular septum development"/>
    <property type="evidence" value="ECO:0007669"/>
    <property type="project" value="Ensembl"/>
</dbReference>
<keyword evidence="6" id="KW-0845">Vitamin A</keyword>
<dbReference type="InterPro" id="IPR026612">
    <property type="entry name" value="STRA6-like"/>
</dbReference>
<feature type="transmembrane region" description="Helical" evidence="11">
    <location>
        <begin position="114"/>
        <end position="131"/>
    </location>
</feature>
<dbReference type="GO" id="GO:0007631">
    <property type="term" value="P:feeding behavior"/>
    <property type="evidence" value="ECO:0007669"/>
    <property type="project" value="Ensembl"/>
</dbReference>
<evidence type="ECO:0000256" key="7">
    <source>
        <dbReference type="ARBA" id="ARBA00022989"/>
    </source>
</evidence>
<dbReference type="GO" id="GO:0005886">
    <property type="term" value="C:plasma membrane"/>
    <property type="evidence" value="ECO:0007669"/>
    <property type="project" value="UniProtKB-SubCell"/>
</dbReference>
<reference evidence="12" key="2">
    <citation type="submission" date="2025-09" db="UniProtKB">
        <authorList>
            <consortium name="Ensembl"/>
        </authorList>
    </citation>
    <scope>IDENTIFICATION</scope>
</reference>
<keyword evidence="8" id="KW-0683">Retinol-binding</keyword>
<dbReference type="GO" id="GO:0001822">
    <property type="term" value="P:kidney development"/>
    <property type="evidence" value="ECO:0007669"/>
    <property type="project" value="Ensembl"/>
</dbReference>
<keyword evidence="4" id="KW-1003">Cell membrane</keyword>
<keyword evidence="9 11" id="KW-0472">Membrane</keyword>
<feature type="transmembrane region" description="Helical" evidence="11">
    <location>
        <begin position="448"/>
        <end position="467"/>
    </location>
</feature>
<feature type="transmembrane region" description="Helical" evidence="11">
    <location>
        <begin position="75"/>
        <end position="93"/>
    </location>
</feature>
<evidence type="ECO:0000256" key="5">
    <source>
        <dbReference type="ARBA" id="ARBA00022692"/>
    </source>
</evidence>
<dbReference type="GO" id="GO:0048566">
    <property type="term" value="P:embryonic digestive tract development"/>
    <property type="evidence" value="ECO:0007669"/>
    <property type="project" value="Ensembl"/>
</dbReference>
<dbReference type="GO" id="GO:0060325">
    <property type="term" value="P:face morphogenesis"/>
    <property type="evidence" value="ECO:0007669"/>
    <property type="project" value="Ensembl"/>
</dbReference>
<dbReference type="GO" id="GO:0048520">
    <property type="term" value="P:positive regulation of behavior"/>
    <property type="evidence" value="ECO:0007669"/>
    <property type="project" value="Ensembl"/>
</dbReference>
<evidence type="ECO:0000256" key="2">
    <source>
        <dbReference type="ARBA" id="ARBA00014411"/>
    </source>
</evidence>
<comment type="subcellular location">
    <subcellularLocation>
        <location evidence="1">Cell membrane</location>
        <topology evidence="1">Multi-pass membrane protein</topology>
    </subcellularLocation>
</comment>